<reference evidence="2 3" key="1">
    <citation type="submission" date="2018-09" db="EMBL/GenBank/DDBJ databases">
        <title>Arachidicoccus sp. nov., a bacterium isolated from soil.</title>
        <authorList>
            <person name="Weon H.-Y."/>
            <person name="Kwon S.-W."/>
            <person name="Lee S.A."/>
        </authorList>
    </citation>
    <scope>NUCLEOTIDE SEQUENCE [LARGE SCALE GENOMIC DNA]</scope>
    <source>
        <strain evidence="2 3">KIS59-12</strain>
    </source>
</reference>
<feature type="transmembrane region" description="Helical" evidence="1">
    <location>
        <begin position="6"/>
        <end position="27"/>
    </location>
</feature>
<gene>
    <name evidence="2" type="ORF">D6B99_12905</name>
</gene>
<dbReference type="KEGG" id="ark:D6B99_12905"/>
<keyword evidence="1" id="KW-0812">Transmembrane</keyword>
<sequence>MEWYQYVAAFFSGVFLTNMIPHFIHGISGNKFPTPFAKPPGKGLSSPTINVVWALFNLLVGFLLLGISKMTSSNRLSIVVFFLGIAAISIMSSIGFQKKDKE</sequence>
<evidence type="ECO:0000313" key="3">
    <source>
        <dbReference type="Proteomes" id="UP000266118"/>
    </source>
</evidence>
<dbReference type="AlphaFoldDB" id="A0A386HRW0"/>
<keyword evidence="1" id="KW-0472">Membrane</keyword>
<dbReference type="OrthoDB" id="963535at2"/>
<proteinExistence type="predicted"/>
<keyword evidence="1" id="KW-1133">Transmembrane helix</keyword>
<dbReference type="EMBL" id="CP032489">
    <property type="protein sequence ID" value="AYD48422.1"/>
    <property type="molecule type" value="Genomic_DNA"/>
</dbReference>
<evidence type="ECO:0000313" key="2">
    <source>
        <dbReference type="EMBL" id="AYD48422.1"/>
    </source>
</evidence>
<name>A0A386HRW0_9BACT</name>
<organism evidence="2 3">
    <name type="scientific">Arachidicoccus soli</name>
    <dbReference type="NCBI Taxonomy" id="2341117"/>
    <lineage>
        <taxon>Bacteria</taxon>
        <taxon>Pseudomonadati</taxon>
        <taxon>Bacteroidota</taxon>
        <taxon>Chitinophagia</taxon>
        <taxon>Chitinophagales</taxon>
        <taxon>Chitinophagaceae</taxon>
        <taxon>Arachidicoccus</taxon>
    </lineage>
</organism>
<feature type="transmembrane region" description="Helical" evidence="1">
    <location>
        <begin position="76"/>
        <end position="96"/>
    </location>
</feature>
<protein>
    <submittedName>
        <fullName evidence="2">Uncharacterized protein</fullName>
    </submittedName>
</protein>
<accession>A0A386HRW0</accession>
<dbReference type="RefSeq" id="WP_119989147.1">
    <property type="nucleotide sequence ID" value="NZ_CP032489.1"/>
</dbReference>
<feature type="transmembrane region" description="Helical" evidence="1">
    <location>
        <begin position="48"/>
        <end position="70"/>
    </location>
</feature>
<dbReference type="Proteomes" id="UP000266118">
    <property type="component" value="Chromosome"/>
</dbReference>
<evidence type="ECO:0000256" key="1">
    <source>
        <dbReference type="SAM" id="Phobius"/>
    </source>
</evidence>
<keyword evidence="3" id="KW-1185">Reference proteome</keyword>